<dbReference type="Pfam" id="PF06985">
    <property type="entry name" value="HET"/>
    <property type="match status" value="1"/>
</dbReference>
<evidence type="ECO:0000313" key="4">
    <source>
        <dbReference type="Proteomes" id="UP001152087"/>
    </source>
</evidence>
<evidence type="ECO:0000259" key="2">
    <source>
        <dbReference type="Pfam" id="PF06985"/>
    </source>
</evidence>
<gene>
    <name evidence="3" type="ORF">NW755_012422</name>
</gene>
<dbReference type="Proteomes" id="UP001152087">
    <property type="component" value="Unassembled WGS sequence"/>
</dbReference>
<keyword evidence="4" id="KW-1185">Reference proteome</keyword>
<dbReference type="PANTHER" id="PTHR33112:SF16">
    <property type="entry name" value="HETEROKARYON INCOMPATIBILITY DOMAIN-CONTAINING PROTEIN"/>
    <property type="match status" value="1"/>
</dbReference>
<accession>A0A9W8QY26</accession>
<comment type="caution">
    <text evidence="3">The sequence shown here is derived from an EMBL/GenBank/DDBJ whole genome shotgun (WGS) entry which is preliminary data.</text>
</comment>
<dbReference type="PANTHER" id="PTHR33112">
    <property type="entry name" value="DOMAIN PROTEIN, PUTATIVE-RELATED"/>
    <property type="match status" value="1"/>
</dbReference>
<dbReference type="InterPro" id="IPR010730">
    <property type="entry name" value="HET"/>
</dbReference>
<evidence type="ECO:0000313" key="3">
    <source>
        <dbReference type="EMBL" id="KAJ4179513.1"/>
    </source>
</evidence>
<protein>
    <recommendedName>
        <fullName evidence="2">Heterokaryon incompatibility domain-containing protein</fullName>
    </recommendedName>
</protein>
<dbReference type="AlphaFoldDB" id="A0A9W8QY26"/>
<feature type="domain" description="Heterokaryon incompatibility" evidence="2">
    <location>
        <begin position="257"/>
        <end position="342"/>
    </location>
</feature>
<dbReference type="EMBL" id="JAOQAV010000057">
    <property type="protein sequence ID" value="KAJ4179513.1"/>
    <property type="molecule type" value="Genomic_DNA"/>
</dbReference>
<proteinExistence type="predicted"/>
<name>A0A9W8QY26_9HYPO</name>
<evidence type="ECO:0000256" key="1">
    <source>
        <dbReference type="SAM" id="MobiDB-lite"/>
    </source>
</evidence>
<reference evidence="3" key="1">
    <citation type="submission" date="2022-09" db="EMBL/GenBank/DDBJ databases">
        <title>Fusarium specimens isolated from Avocado Roots.</title>
        <authorList>
            <person name="Stajich J."/>
            <person name="Roper C."/>
            <person name="Heimlech-Rivalta G."/>
        </authorList>
    </citation>
    <scope>NUCLEOTIDE SEQUENCE</scope>
    <source>
        <strain evidence="3">A02</strain>
    </source>
</reference>
<feature type="region of interest" description="Disordered" evidence="1">
    <location>
        <begin position="1"/>
        <end position="37"/>
    </location>
</feature>
<sequence length="412" mass="46734">MDENVVNVGDQGAKSHETTASSQDHTQESNEAPDEPEQGSYCCYIALTMAARVLKAPSTQKMLEAIREGADLDDLILNIECVRPPTESEPWEPDMPDKQGYGHIYALLGCLMATAYVRQCFAVETIYLDRAISNLDVAILKIPESPFKEFREYLQRVRKEVSQIQVLFHRIELLDDAWKNGVFCAICLDFKPIVGFHETEYPSHKMNFSKLCRNASLRCRICTLLRDATASLYPLLDTSWEDIAEISYENRSVGRRWYLWIDSLCIVQDDENDWAVQSSKMSDVYQNAYITIAAAAARNSTEGCFQSRPFSVRKSFATVAEVQDKVEQVEVFARPWQSNRHWTTNIGDGPRDRAQNPLRHALGPFRNTFYPGESFVSPPTSWSGTVVRSISASVARDPPFVRRPSDSSTWTE</sequence>
<organism evidence="3 4">
    <name type="scientific">Fusarium falciforme</name>
    <dbReference type="NCBI Taxonomy" id="195108"/>
    <lineage>
        <taxon>Eukaryota</taxon>
        <taxon>Fungi</taxon>
        <taxon>Dikarya</taxon>
        <taxon>Ascomycota</taxon>
        <taxon>Pezizomycotina</taxon>
        <taxon>Sordariomycetes</taxon>
        <taxon>Hypocreomycetidae</taxon>
        <taxon>Hypocreales</taxon>
        <taxon>Nectriaceae</taxon>
        <taxon>Fusarium</taxon>
        <taxon>Fusarium solani species complex</taxon>
    </lineage>
</organism>